<dbReference type="EMBL" id="BSYO01000021">
    <property type="protein sequence ID" value="GMH20101.1"/>
    <property type="molecule type" value="Genomic_DNA"/>
</dbReference>
<dbReference type="AlphaFoldDB" id="A0AAD3XXW4"/>
<evidence type="ECO:0000313" key="2">
    <source>
        <dbReference type="Proteomes" id="UP001279734"/>
    </source>
</evidence>
<protein>
    <submittedName>
        <fullName evidence="1">Uncharacterized protein</fullName>
    </submittedName>
</protein>
<comment type="caution">
    <text evidence="1">The sequence shown here is derived from an EMBL/GenBank/DDBJ whole genome shotgun (WGS) entry which is preliminary data.</text>
</comment>
<reference evidence="1" key="1">
    <citation type="submission" date="2023-05" db="EMBL/GenBank/DDBJ databases">
        <title>Nepenthes gracilis genome sequencing.</title>
        <authorList>
            <person name="Fukushima K."/>
        </authorList>
    </citation>
    <scope>NUCLEOTIDE SEQUENCE</scope>
    <source>
        <strain evidence="1">SING2019-196</strain>
    </source>
</reference>
<accession>A0AAD3XXW4</accession>
<dbReference type="Proteomes" id="UP001279734">
    <property type="component" value="Unassembled WGS sequence"/>
</dbReference>
<organism evidence="1 2">
    <name type="scientific">Nepenthes gracilis</name>
    <name type="common">Slender pitcher plant</name>
    <dbReference type="NCBI Taxonomy" id="150966"/>
    <lineage>
        <taxon>Eukaryota</taxon>
        <taxon>Viridiplantae</taxon>
        <taxon>Streptophyta</taxon>
        <taxon>Embryophyta</taxon>
        <taxon>Tracheophyta</taxon>
        <taxon>Spermatophyta</taxon>
        <taxon>Magnoliopsida</taxon>
        <taxon>eudicotyledons</taxon>
        <taxon>Gunneridae</taxon>
        <taxon>Pentapetalae</taxon>
        <taxon>Caryophyllales</taxon>
        <taxon>Nepenthaceae</taxon>
        <taxon>Nepenthes</taxon>
    </lineage>
</organism>
<name>A0AAD3XXW4_NEPGR</name>
<proteinExistence type="predicted"/>
<keyword evidence="2" id="KW-1185">Reference proteome</keyword>
<gene>
    <name evidence="1" type="ORF">Nepgr_021942</name>
</gene>
<sequence>MALIMVAMAAKRMMMRHCKLEREVQLLKQGLMMPQTPGEVTLKNLSPIYSRGNDARETDQDMGIMIPMRLAARRVKSLWQAILRSASFHGRNDLPPWQLVRFDPGCIPSHEAR</sequence>
<evidence type="ECO:0000313" key="1">
    <source>
        <dbReference type="EMBL" id="GMH20101.1"/>
    </source>
</evidence>